<keyword evidence="3" id="KW-0732">Signal</keyword>
<dbReference type="CTD" id="556634"/>
<dbReference type="GO" id="GO:0030198">
    <property type="term" value="P:extracellular matrix organization"/>
    <property type="evidence" value="ECO:0007669"/>
    <property type="project" value="TreeGrafter"/>
</dbReference>
<comment type="subcellular location">
    <subcellularLocation>
        <location evidence="1">Secreted</location>
    </subcellularLocation>
</comment>
<dbReference type="GO" id="GO:0004222">
    <property type="term" value="F:metalloendopeptidase activity"/>
    <property type="evidence" value="ECO:0007669"/>
    <property type="project" value="TreeGrafter"/>
</dbReference>
<dbReference type="FunFam" id="2.60.120.830:FF:000001">
    <property type="entry name" value="A disintegrin and metalloproteinase with thrombospondin motifs 1"/>
    <property type="match status" value="1"/>
</dbReference>
<dbReference type="InterPro" id="IPR036383">
    <property type="entry name" value="TSP1_rpt_sf"/>
</dbReference>
<dbReference type="InterPro" id="IPR050439">
    <property type="entry name" value="ADAMTS_ADAMTS-like"/>
</dbReference>
<dbReference type="Pfam" id="PF08686">
    <property type="entry name" value="PLAC"/>
    <property type="match status" value="1"/>
</dbReference>
<evidence type="ECO:0000259" key="5">
    <source>
        <dbReference type="PROSITE" id="PS50900"/>
    </source>
</evidence>
<dbReference type="OrthoDB" id="10062690at2759"/>
<evidence type="ECO:0000313" key="6">
    <source>
        <dbReference type="Proteomes" id="UP000504632"/>
    </source>
</evidence>
<dbReference type="RefSeq" id="XP_030643588.1">
    <property type="nucleotide sequence ID" value="XM_030787728.1"/>
</dbReference>
<evidence type="ECO:0000256" key="4">
    <source>
        <dbReference type="ARBA" id="ARBA00022737"/>
    </source>
</evidence>
<dbReference type="Gene3D" id="2.60.120.830">
    <property type="match status" value="1"/>
</dbReference>
<dbReference type="SMART" id="SM00209">
    <property type="entry name" value="TSP1"/>
    <property type="match status" value="5"/>
</dbReference>
<protein>
    <submittedName>
        <fullName evidence="7">Thrombospondin type-1 domain-containing protein 4</fullName>
    </submittedName>
</protein>
<dbReference type="InParanoid" id="A0A6J2WGY9"/>
<reference evidence="6" key="1">
    <citation type="submission" date="2024-06" db="UniProtKB">
        <authorList>
            <consortium name="RefSeq"/>
        </authorList>
    </citation>
    <scope>NUCLEOTIDE SEQUENCE [LARGE SCALE GENOMIC DNA]</scope>
</reference>
<keyword evidence="6" id="KW-1185">Reference proteome</keyword>
<dbReference type="InterPro" id="IPR010909">
    <property type="entry name" value="PLAC"/>
</dbReference>
<dbReference type="PROSITE" id="PS50900">
    <property type="entry name" value="PLAC"/>
    <property type="match status" value="1"/>
</dbReference>
<dbReference type="Proteomes" id="UP000504632">
    <property type="component" value="Chromosome 11"/>
</dbReference>
<keyword evidence="2" id="KW-0964">Secreted</keyword>
<dbReference type="PROSITE" id="PS50092">
    <property type="entry name" value="TSP1"/>
    <property type="match status" value="5"/>
</dbReference>
<dbReference type="Pfam" id="PF19030">
    <property type="entry name" value="TSP1_ADAMTS"/>
    <property type="match status" value="5"/>
</dbReference>
<dbReference type="Pfam" id="PF05986">
    <property type="entry name" value="ADAMTS_spacer1"/>
    <property type="match status" value="1"/>
</dbReference>
<dbReference type="PANTHER" id="PTHR13723">
    <property type="entry name" value="ADAMTS A DISINTEGRIN AND METALLOPROTEASE WITH THROMBOSPONDIN MOTIFS PROTEASE"/>
    <property type="match status" value="1"/>
</dbReference>
<dbReference type="GO" id="GO:0005576">
    <property type="term" value="C:extracellular region"/>
    <property type="evidence" value="ECO:0007669"/>
    <property type="project" value="UniProtKB-SubCell"/>
</dbReference>
<sequence length="564" mass="62504">MVSECEQYQVDVCGLCGGDGTSCDVVRGTFSRPVLSVGYHKILEIPAGAQRIRVQETPKTRNYLALRTHTGQSIINGNWVIDRPGIFHAAGTEFKYRRPNEIRSRTGESITALGPTDQELHLFVIYQQPSPTVHYEYIMSRAIVINSHTHSAVLPLAETHENEVPENGAIDNSGGGAYPNQVPSEPMTSQPLPPYSWVPTTATPCSVTCGTEEDCNSQPCPAFWDVGEWSECSKTCGPGFQHRQVLCRQTQGRHGNHTVTVAKQLCDHTETPETTVSCQLKICSEWQIRSAWTECSVPCGVGQRSREVVCVDNLGDVVEDEECNMALKPQHLQNCDMGTCATSWFYSHWSHRCSADCGVGRRSRSVVCLRSQGSSLPLDGCDDDKPEGETMCDLGPCTQRLEWYTGPWGQCSSDCGNGTQSRGLVCVFRNDSQFDVTSESNCSHLPRPPTTQTCHVKNCGAQWYTTDWSTCSRSCEGGYRVREVRCLGDDLTPSDGCDPEVTPARREECNTHICEPEIDESCKDLYYNCVVVVQARLCVYQYYQTACCASCSRATRKDTRPGLR</sequence>
<evidence type="ECO:0000256" key="3">
    <source>
        <dbReference type="ARBA" id="ARBA00022729"/>
    </source>
</evidence>
<dbReference type="PANTHER" id="PTHR13723:SF316">
    <property type="entry name" value="LONELY HEART, ISOFORM A"/>
    <property type="match status" value="1"/>
</dbReference>
<organism evidence="6 7">
    <name type="scientific">Chanos chanos</name>
    <name type="common">Milkfish</name>
    <name type="synonym">Mugil chanos</name>
    <dbReference type="NCBI Taxonomy" id="29144"/>
    <lineage>
        <taxon>Eukaryota</taxon>
        <taxon>Metazoa</taxon>
        <taxon>Chordata</taxon>
        <taxon>Craniata</taxon>
        <taxon>Vertebrata</taxon>
        <taxon>Euteleostomi</taxon>
        <taxon>Actinopterygii</taxon>
        <taxon>Neopterygii</taxon>
        <taxon>Teleostei</taxon>
        <taxon>Ostariophysi</taxon>
        <taxon>Gonorynchiformes</taxon>
        <taxon>Chanidae</taxon>
        <taxon>Chanos</taxon>
    </lineage>
</organism>
<dbReference type="InterPro" id="IPR010294">
    <property type="entry name" value="ADAMTS_spacer1"/>
</dbReference>
<reference evidence="7" key="2">
    <citation type="submission" date="2025-08" db="UniProtKB">
        <authorList>
            <consortium name="RefSeq"/>
        </authorList>
    </citation>
    <scope>IDENTIFICATION</scope>
</reference>
<dbReference type="GO" id="GO:0006508">
    <property type="term" value="P:proteolysis"/>
    <property type="evidence" value="ECO:0007669"/>
    <property type="project" value="TreeGrafter"/>
</dbReference>
<dbReference type="GO" id="GO:0031012">
    <property type="term" value="C:extracellular matrix"/>
    <property type="evidence" value="ECO:0007669"/>
    <property type="project" value="TreeGrafter"/>
</dbReference>
<name>A0A6J2WGY9_CHACN</name>
<accession>A0A6J2WGY9</accession>
<dbReference type="FunFam" id="2.20.100.10:FF:000005">
    <property type="entry name" value="ADAM metallopeptidase with thrombospondin type 1 motif 9"/>
    <property type="match status" value="2"/>
</dbReference>
<dbReference type="InterPro" id="IPR000884">
    <property type="entry name" value="TSP1_rpt"/>
</dbReference>
<keyword evidence="4" id="KW-0677">Repeat</keyword>
<dbReference type="Gene3D" id="2.20.100.10">
    <property type="entry name" value="Thrombospondin type-1 (TSP1) repeat"/>
    <property type="match status" value="5"/>
</dbReference>
<dbReference type="AlphaFoldDB" id="A0A6J2WGY9"/>
<proteinExistence type="predicted"/>
<dbReference type="GeneID" id="115823695"/>
<gene>
    <name evidence="7" type="primary">adamtsl7</name>
</gene>
<dbReference type="SUPFAM" id="SSF82895">
    <property type="entry name" value="TSP-1 type 1 repeat"/>
    <property type="match status" value="5"/>
</dbReference>
<evidence type="ECO:0000256" key="1">
    <source>
        <dbReference type="ARBA" id="ARBA00004613"/>
    </source>
</evidence>
<feature type="domain" description="PLAC" evidence="5">
    <location>
        <begin position="518"/>
        <end position="555"/>
    </location>
</feature>
<evidence type="ECO:0000313" key="7">
    <source>
        <dbReference type="RefSeq" id="XP_030643588.1"/>
    </source>
</evidence>
<evidence type="ECO:0000256" key="2">
    <source>
        <dbReference type="ARBA" id="ARBA00022525"/>
    </source>
</evidence>